<dbReference type="GeneTree" id="ENSGT00940000167102"/>
<dbReference type="InterPro" id="IPR042167">
    <property type="entry name" value="SPINK2"/>
</dbReference>
<dbReference type="PROSITE" id="PS51465">
    <property type="entry name" value="KAZAL_2"/>
    <property type="match status" value="1"/>
</dbReference>
<proteinExistence type="predicted"/>
<dbReference type="PANTHER" id="PTHR47608">
    <property type="entry name" value="SERINE PROTEASE INHIBITOR KAZAL-TYPE 2, SPINK2"/>
    <property type="match status" value="1"/>
</dbReference>
<reference evidence="3" key="1">
    <citation type="submission" date="2025-08" db="UniProtKB">
        <authorList>
            <consortium name="Ensembl"/>
        </authorList>
    </citation>
    <scope>IDENTIFICATION</scope>
</reference>
<name>A0A8C5XTD6_MICMU</name>
<dbReference type="Proteomes" id="UP000694394">
    <property type="component" value="Unassembled WGS sequence"/>
</dbReference>
<dbReference type="PANTHER" id="PTHR47608:SF1">
    <property type="entry name" value="SERINE PROTEASE INHIBITOR KAZAL-TYPE 2"/>
    <property type="match status" value="1"/>
</dbReference>
<protein>
    <recommendedName>
        <fullName evidence="2">Kazal-like domain-containing protein</fullName>
    </recommendedName>
</protein>
<evidence type="ECO:0000259" key="2">
    <source>
        <dbReference type="PROSITE" id="PS51465"/>
    </source>
</evidence>
<keyword evidence="4" id="KW-1185">Reference proteome</keyword>
<organism evidence="3 4">
    <name type="scientific">Microcebus murinus</name>
    <name type="common">Gray mouse lemur</name>
    <name type="synonym">Lemur murinus</name>
    <dbReference type="NCBI Taxonomy" id="30608"/>
    <lineage>
        <taxon>Eukaryota</taxon>
        <taxon>Metazoa</taxon>
        <taxon>Chordata</taxon>
        <taxon>Craniata</taxon>
        <taxon>Vertebrata</taxon>
        <taxon>Euteleostomi</taxon>
        <taxon>Mammalia</taxon>
        <taxon>Eutheria</taxon>
        <taxon>Euarchontoglires</taxon>
        <taxon>Primates</taxon>
        <taxon>Strepsirrhini</taxon>
        <taxon>Lemuriformes</taxon>
        <taxon>Cheirogaleidae</taxon>
        <taxon>Microcebus</taxon>
    </lineage>
</organism>
<dbReference type="SMART" id="SM00280">
    <property type="entry name" value="KAZAL"/>
    <property type="match status" value="1"/>
</dbReference>
<dbReference type="SUPFAM" id="SSF100895">
    <property type="entry name" value="Kazal-type serine protease inhibitors"/>
    <property type="match status" value="1"/>
</dbReference>
<dbReference type="Ensembl" id="ENSMICT00000060434.1">
    <property type="protein sequence ID" value="ENSMICP00000040903.1"/>
    <property type="gene ID" value="ENSMICG00000045362.1"/>
</dbReference>
<accession>A0A8C5XTD6</accession>
<dbReference type="Pfam" id="PF00050">
    <property type="entry name" value="Kazal_1"/>
    <property type="match status" value="1"/>
</dbReference>
<reference evidence="3" key="2">
    <citation type="submission" date="2025-09" db="UniProtKB">
        <authorList>
            <consortium name="Ensembl"/>
        </authorList>
    </citation>
    <scope>IDENTIFICATION</scope>
</reference>
<dbReference type="AlphaFoldDB" id="A0A8C5XTD6"/>
<evidence type="ECO:0000313" key="3">
    <source>
        <dbReference type="Ensembl" id="ENSMICP00000040903.1"/>
    </source>
</evidence>
<dbReference type="InterPro" id="IPR036058">
    <property type="entry name" value="Kazal_dom_sf"/>
</dbReference>
<dbReference type="GO" id="GO:0007286">
    <property type="term" value="P:spermatid development"/>
    <property type="evidence" value="ECO:0007669"/>
    <property type="project" value="InterPro"/>
</dbReference>
<feature type="domain" description="Kazal-like" evidence="2">
    <location>
        <begin position="56"/>
        <end position="108"/>
    </location>
</feature>
<feature type="region of interest" description="Disordered" evidence="1">
    <location>
        <begin position="20"/>
        <end position="50"/>
    </location>
</feature>
<evidence type="ECO:0000313" key="4">
    <source>
        <dbReference type="Proteomes" id="UP000694394"/>
    </source>
</evidence>
<dbReference type="GO" id="GO:0004867">
    <property type="term" value="F:serine-type endopeptidase inhibitor activity"/>
    <property type="evidence" value="ECO:0007669"/>
    <property type="project" value="InterPro"/>
</dbReference>
<feature type="compositionally biased region" description="Basic residues" evidence="1">
    <location>
        <begin position="30"/>
        <end position="40"/>
    </location>
</feature>
<dbReference type="Gene3D" id="3.30.60.30">
    <property type="match status" value="1"/>
</dbReference>
<dbReference type="InterPro" id="IPR002350">
    <property type="entry name" value="Kazal_dom"/>
</dbReference>
<sequence>MALAARRLARLLLAQVFAGNRRSPAGRRDPRGRRRGRGRRASPPGRLGHVPATRYWRFPPNCGQYKLPECPRDYNPVCGSDMSTYPNGMYLCAMEDGHDIKIIREEPC</sequence>
<evidence type="ECO:0000256" key="1">
    <source>
        <dbReference type="SAM" id="MobiDB-lite"/>
    </source>
</evidence>